<dbReference type="Pfam" id="PF13561">
    <property type="entry name" value="adh_short_C2"/>
    <property type="match status" value="1"/>
</dbReference>
<keyword evidence="2" id="KW-0560">Oxidoreductase</keyword>
<dbReference type="Proteomes" id="UP001595844">
    <property type="component" value="Unassembled WGS sequence"/>
</dbReference>
<sequence>MSNGDSRRRIVVVTGAAGGIGAAIAARFAAEERVVSLWDLDPAVHDTAAALATTAAALATTATGGATADLGGTGTTHAVGGVNAATDDAIATHGGDTGAAPDSSRSAADPRAARSESAGATGASVHGVTVDLTDADAVRAAFDRLTDEHGRVEVLVHAAGVLVGGTALDLDVDDWTRCLTVNATATVLVTQRAATDMAAAGRGSIVVVSSNAAAAPRVGMAAYGAAKAAATAFTRSLALQVAPLGVRVNLVSPGSTDTTMLLDMFGGTPLDEAAESALLDGDPAAYRLGIPLRRIAAPDDIASAVHFLASDGARHITMHDLRVDGGATLDM</sequence>
<dbReference type="PANTHER" id="PTHR42760:SF115">
    <property type="entry name" value="3-OXOACYL-[ACYL-CARRIER-PROTEIN] REDUCTASE FABG"/>
    <property type="match status" value="1"/>
</dbReference>
<dbReference type="EMBL" id="JBHSDL010000038">
    <property type="protein sequence ID" value="MFC4377614.1"/>
    <property type="molecule type" value="Genomic_DNA"/>
</dbReference>
<name>A0ABV8VPW3_9NOCA</name>
<evidence type="ECO:0000256" key="2">
    <source>
        <dbReference type="ARBA" id="ARBA00023002"/>
    </source>
</evidence>
<dbReference type="InterPro" id="IPR002347">
    <property type="entry name" value="SDR_fam"/>
</dbReference>
<feature type="region of interest" description="Disordered" evidence="3">
    <location>
        <begin position="90"/>
        <end position="124"/>
    </location>
</feature>
<dbReference type="PRINTS" id="PR00081">
    <property type="entry name" value="GDHRDH"/>
</dbReference>
<feature type="domain" description="Ketoreductase" evidence="4">
    <location>
        <begin position="9"/>
        <end position="254"/>
    </location>
</feature>
<gene>
    <name evidence="5" type="ORF">ACFO5K_26390</name>
</gene>
<comment type="caution">
    <text evidence="5">The sequence shown here is derived from an EMBL/GenBank/DDBJ whole genome shotgun (WGS) entry which is preliminary data.</text>
</comment>
<dbReference type="InterPro" id="IPR020904">
    <property type="entry name" value="Sc_DH/Rdtase_CS"/>
</dbReference>
<keyword evidence="6" id="KW-1185">Reference proteome</keyword>
<reference evidence="6" key="1">
    <citation type="journal article" date="2019" name="Int. J. Syst. Evol. Microbiol.">
        <title>The Global Catalogue of Microorganisms (GCM) 10K type strain sequencing project: providing services to taxonomists for standard genome sequencing and annotation.</title>
        <authorList>
            <consortium name="The Broad Institute Genomics Platform"/>
            <consortium name="The Broad Institute Genome Sequencing Center for Infectious Disease"/>
            <person name="Wu L."/>
            <person name="Ma J."/>
        </authorList>
    </citation>
    <scope>NUCLEOTIDE SEQUENCE [LARGE SCALE GENOMIC DNA]</scope>
    <source>
        <strain evidence="6">IBRC-M 10490</strain>
    </source>
</reference>
<dbReference type="PRINTS" id="PR00080">
    <property type="entry name" value="SDRFAMILY"/>
</dbReference>
<dbReference type="Gene3D" id="3.40.50.720">
    <property type="entry name" value="NAD(P)-binding Rossmann-like Domain"/>
    <property type="match status" value="2"/>
</dbReference>
<evidence type="ECO:0000313" key="5">
    <source>
        <dbReference type="EMBL" id="MFC4377614.1"/>
    </source>
</evidence>
<organism evidence="5 6">
    <name type="scientific">Nocardia halotolerans</name>
    <dbReference type="NCBI Taxonomy" id="1755878"/>
    <lineage>
        <taxon>Bacteria</taxon>
        <taxon>Bacillati</taxon>
        <taxon>Actinomycetota</taxon>
        <taxon>Actinomycetes</taxon>
        <taxon>Mycobacteriales</taxon>
        <taxon>Nocardiaceae</taxon>
        <taxon>Nocardia</taxon>
    </lineage>
</organism>
<evidence type="ECO:0000313" key="6">
    <source>
        <dbReference type="Proteomes" id="UP001595844"/>
    </source>
</evidence>
<proteinExistence type="inferred from homology"/>
<dbReference type="SUPFAM" id="SSF51735">
    <property type="entry name" value="NAD(P)-binding Rossmann-fold domains"/>
    <property type="match status" value="1"/>
</dbReference>
<evidence type="ECO:0000256" key="1">
    <source>
        <dbReference type="ARBA" id="ARBA00006484"/>
    </source>
</evidence>
<evidence type="ECO:0000256" key="3">
    <source>
        <dbReference type="SAM" id="MobiDB-lite"/>
    </source>
</evidence>
<dbReference type="SMART" id="SM00822">
    <property type="entry name" value="PKS_KR"/>
    <property type="match status" value="1"/>
</dbReference>
<dbReference type="InterPro" id="IPR036291">
    <property type="entry name" value="NAD(P)-bd_dom_sf"/>
</dbReference>
<evidence type="ECO:0000259" key="4">
    <source>
        <dbReference type="SMART" id="SM00822"/>
    </source>
</evidence>
<comment type="similarity">
    <text evidence="1">Belongs to the short-chain dehydrogenases/reductases (SDR) family.</text>
</comment>
<protein>
    <submittedName>
        <fullName evidence="5">SDR family oxidoreductase</fullName>
    </submittedName>
</protein>
<feature type="compositionally biased region" description="Low complexity" evidence="3">
    <location>
        <begin position="99"/>
        <end position="118"/>
    </location>
</feature>
<dbReference type="RefSeq" id="WP_378568470.1">
    <property type="nucleotide sequence ID" value="NZ_JBHSDL010000038.1"/>
</dbReference>
<accession>A0ABV8VPW3</accession>
<dbReference type="InterPro" id="IPR057326">
    <property type="entry name" value="KR_dom"/>
</dbReference>
<dbReference type="PROSITE" id="PS00061">
    <property type="entry name" value="ADH_SHORT"/>
    <property type="match status" value="1"/>
</dbReference>
<dbReference type="PANTHER" id="PTHR42760">
    <property type="entry name" value="SHORT-CHAIN DEHYDROGENASES/REDUCTASES FAMILY MEMBER"/>
    <property type="match status" value="1"/>
</dbReference>